<keyword evidence="1" id="KW-0677">Repeat</keyword>
<keyword evidence="2 3" id="KW-0040">ANK repeat</keyword>
<evidence type="ECO:0000256" key="1">
    <source>
        <dbReference type="ARBA" id="ARBA00022737"/>
    </source>
</evidence>
<dbReference type="EMBL" id="JACOGA010000002">
    <property type="protein sequence ID" value="MBC3872374.1"/>
    <property type="molecule type" value="Genomic_DNA"/>
</dbReference>
<dbReference type="Pfam" id="PF12796">
    <property type="entry name" value="Ank_2"/>
    <property type="match status" value="1"/>
</dbReference>
<dbReference type="PROSITE" id="PS50088">
    <property type="entry name" value="ANK_REPEAT"/>
    <property type="match status" value="3"/>
</dbReference>
<dbReference type="Gene3D" id="1.25.40.20">
    <property type="entry name" value="Ankyrin repeat-containing domain"/>
    <property type="match status" value="2"/>
</dbReference>
<sequence length="232" mass="25754">MKDKTMESLHARFSAGRTDLIFDLLKLSTVDINDPIGGASILQWCAYYGDVSAMRIALDAGARLDELGEDLGLRGAAFHGHWRLCEFLLERGADVNHRDPINHESALHAALCHDDRTKYDLVLRVLLAAGADVNIATIANASTSSFMRDSRTRAETALHRAAACGTAETVQLLLDAGADRQRRDAFGDSALAWGSWYRRPVEVLRLLCFDEYRIHPDYQPLRNNLLGHPLSL</sequence>
<evidence type="ECO:0000313" key="5">
    <source>
        <dbReference type="Proteomes" id="UP000624279"/>
    </source>
</evidence>
<name>A0ABR6Y6X9_9BURK</name>
<evidence type="ECO:0000313" key="4">
    <source>
        <dbReference type="EMBL" id="MBC3872374.1"/>
    </source>
</evidence>
<dbReference type="PANTHER" id="PTHR24198">
    <property type="entry name" value="ANKYRIN REPEAT AND PROTEIN KINASE DOMAIN-CONTAINING PROTEIN"/>
    <property type="match status" value="1"/>
</dbReference>
<evidence type="ECO:0000256" key="2">
    <source>
        <dbReference type="ARBA" id="ARBA00023043"/>
    </source>
</evidence>
<feature type="repeat" description="ANK" evidence="3">
    <location>
        <begin position="73"/>
        <end position="100"/>
    </location>
</feature>
<dbReference type="Proteomes" id="UP000624279">
    <property type="component" value="Unassembled WGS sequence"/>
</dbReference>
<evidence type="ECO:0000256" key="3">
    <source>
        <dbReference type="PROSITE-ProRule" id="PRU00023"/>
    </source>
</evidence>
<feature type="repeat" description="ANK" evidence="3">
    <location>
        <begin position="153"/>
        <end position="185"/>
    </location>
</feature>
<dbReference type="PROSITE" id="PS50297">
    <property type="entry name" value="ANK_REP_REGION"/>
    <property type="match status" value="2"/>
</dbReference>
<protein>
    <submittedName>
        <fullName evidence="4">Ankyrin repeat domain-containing protein</fullName>
    </submittedName>
</protein>
<dbReference type="SMART" id="SM00248">
    <property type="entry name" value="ANK"/>
    <property type="match status" value="4"/>
</dbReference>
<organism evidence="4 5">
    <name type="scientific">Undibacterium flavidum</name>
    <dbReference type="NCBI Taxonomy" id="2762297"/>
    <lineage>
        <taxon>Bacteria</taxon>
        <taxon>Pseudomonadati</taxon>
        <taxon>Pseudomonadota</taxon>
        <taxon>Betaproteobacteria</taxon>
        <taxon>Burkholderiales</taxon>
        <taxon>Oxalobacteraceae</taxon>
        <taxon>Undibacterium</taxon>
    </lineage>
</organism>
<reference evidence="4 5" key="1">
    <citation type="submission" date="2020-08" db="EMBL/GenBank/DDBJ databases">
        <title>Novel species isolated from subtropical streams in China.</title>
        <authorList>
            <person name="Lu H."/>
        </authorList>
    </citation>
    <scope>NUCLEOTIDE SEQUENCE [LARGE SCALE GENOMIC DNA]</scope>
    <source>
        <strain evidence="4 5">LX15W</strain>
    </source>
</reference>
<feature type="repeat" description="ANK" evidence="3">
    <location>
        <begin position="102"/>
        <end position="138"/>
    </location>
</feature>
<gene>
    <name evidence="4" type="ORF">H8K55_02145</name>
</gene>
<dbReference type="Pfam" id="PF13637">
    <property type="entry name" value="Ank_4"/>
    <property type="match status" value="1"/>
</dbReference>
<accession>A0ABR6Y6X9</accession>
<proteinExistence type="predicted"/>
<dbReference type="PANTHER" id="PTHR24198:SF165">
    <property type="entry name" value="ANKYRIN REPEAT-CONTAINING PROTEIN-RELATED"/>
    <property type="match status" value="1"/>
</dbReference>
<keyword evidence="5" id="KW-1185">Reference proteome</keyword>
<dbReference type="InterPro" id="IPR002110">
    <property type="entry name" value="Ankyrin_rpt"/>
</dbReference>
<comment type="caution">
    <text evidence="4">The sequence shown here is derived from an EMBL/GenBank/DDBJ whole genome shotgun (WGS) entry which is preliminary data.</text>
</comment>
<dbReference type="SUPFAM" id="SSF48403">
    <property type="entry name" value="Ankyrin repeat"/>
    <property type="match status" value="1"/>
</dbReference>
<dbReference type="InterPro" id="IPR036770">
    <property type="entry name" value="Ankyrin_rpt-contain_sf"/>
</dbReference>
<dbReference type="RefSeq" id="WP_186940386.1">
    <property type="nucleotide sequence ID" value="NZ_JACOGA010000002.1"/>
</dbReference>